<reference evidence="3 4" key="1">
    <citation type="submission" date="2020-04" db="EMBL/GenBank/DDBJ databases">
        <title>Genome sequence for Sphingorhabdus sp. strain M1.</title>
        <authorList>
            <person name="Park S.-J."/>
        </authorList>
    </citation>
    <scope>NUCLEOTIDE SEQUENCE [LARGE SCALE GENOMIC DNA]</scope>
    <source>
        <strain evidence="3 4">JK6</strain>
    </source>
</reference>
<dbReference type="InterPro" id="IPR013094">
    <property type="entry name" value="AB_hydrolase_3"/>
</dbReference>
<dbReference type="Gene3D" id="3.40.50.1820">
    <property type="entry name" value="alpha/beta hydrolase"/>
    <property type="match status" value="1"/>
</dbReference>
<evidence type="ECO:0000313" key="3">
    <source>
        <dbReference type="EMBL" id="QJB68668.1"/>
    </source>
</evidence>
<organism evidence="3 4">
    <name type="scientific">Parasphingorhabdus halotolerans</name>
    <dbReference type="NCBI Taxonomy" id="2725558"/>
    <lineage>
        <taxon>Bacteria</taxon>
        <taxon>Pseudomonadati</taxon>
        <taxon>Pseudomonadota</taxon>
        <taxon>Alphaproteobacteria</taxon>
        <taxon>Sphingomonadales</taxon>
        <taxon>Sphingomonadaceae</taxon>
        <taxon>Parasphingorhabdus</taxon>
    </lineage>
</organism>
<dbReference type="RefSeq" id="WP_168818510.1">
    <property type="nucleotide sequence ID" value="NZ_CP051217.1"/>
</dbReference>
<proteinExistence type="predicted"/>
<feature type="domain" description="Alpha/beta hydrolase fold-3" evidence="2">
    <location>
        <begin position="77"/>
        <end position="278"/>
    </location>
</feature>
<dbReference type="Proteomes" id="UP000501600">
    <property type="component" value="Chromosome"/>
</dbReference>
<dbReference type="GO" id="GO:0016787">
    <property type="term" value="F:hydrolase activity"/>
    <property type="evidence" value="ECO:0007669"/>
    <property type="project" value="UniProtKB-KW"/>
</dbReference>
<protein>
    <submittedName>
        <fullName evidence="3">Alpha/beta hydrolase</fullName>
    </submittedName>
</protein>
<accession>A0A6H2DKE5</accession>
<dbReference type="Pfam" id="PF07859">
    <property type="entry name" value="Abhydrolase_3"/>
    <property type="match status" value="1"/>
</dbReference>
<keyword evidence="4" id="KW-1185">Reference proteome</keyword>
<dbReference type="PANTHER" id="PTHR48081">
    <property type="entry name" value="AB HYDROLASE SUPERFAMILY PROTEIN C4A8.06C"/>
    <property type="match status" value="1"/>
</dbReference>
<name>A0A6H2DKE5_9SPHN</name>
<dbReference type="PANTHER" id="PTHR48081:SF8">
    <property type="entry name" value="ALPHA_BETA HYDROLASE FOLD-3 DOMAIN-CONTAINING PROTEIN-RELATED"/>
    <property type="match status" value="1"/>
</dbReference>
<evidence type="ECO:0000313" key="4">
    <source>
        <dbReference type="Proteomes" id="UP000501600"/>
    </source>
</evidence>
<dbReference type="SUPFAM" id="SSF53474">
    <property type="entry name" value="alpha/beta-Hydrolases"/>
    <property type="match status" value="1"/>
</dbReference>
<gene>
    <name evidence="3" type="ORF">HF685_04735</name>
</gene>
<evidence type="ECO:0000259" key="2">
    <source>
        <dbReference type="Pfam" id="PF07859"/>
    </source>
</evidence>
<dbReference type="AlphaFoldDB" id="A0A6H2DKE5"/>
<dbReference type="InterPro" id="IPR050300">
    <property type="entry name" value="GDXG_lipolytic_enzyme"/>
</dbReference>
<evidence type="ECO:0000256" key="1">
    <source>
        <dbReference type="ARBA" id="ARBA00022801"/>
    </source>
</evidence>
<sequence>MISLRARLLFFVVRISGLKNRLLRPGLAEKFLARDHARGHAKPVRWLRKHCDIEQAEINGQPLYRLNPKDGGTSLHLFYLHGGGYAFNIVSLHWRFIKKLVRKTGVSVTVPIYPLSPENKWDTSYAMVMEAFDQAAARHRAENIVVMGDSAGGGFSLGLAQMLRNKGKSLPRQLVLLSPYLDQTAADPKQLDLEKTDVLVSVEGIHRMGSWWAREGEDPASFPVSPLFERVDGLPPMLVFAGSDEVLLSDSMRLKQQGDVVDAQIDLQVYDKMQHVWMLLPIREARRAIDQIVKFLLAAKV</sequence>
<dbReference type="KEGG" id="phao:HF685_04735"/>
<dbReference type="EMBL" id="CP051217">
    <property type="protein sequence ID" value="QJB68668.1"/>
    <property type="molecule type" value="Genomic_DNA"/>
</dbReference>
<keyword evidence="1 3" id="KW-0378">Hydrolase</keyword>
<dbReference type="InterPro" id="IPR029058">
    <property type="entry name" value="AB_hydrolase_fold"/>
</dbReference>